<dbReference type="OrthoDB" id="6692864at2759"/>
<evidence type="ECO:0000256" key="11">
    <source>
        <dbReference type="ARBA" id="ARBA00023136"/>
    </source>
</evidence>
<dbReference type="HOGENOM" id="CLU_001570_14_10_1"/>
<dbReference type="Proteomes" id="UP000016928">
    <property type="component" value="Unassembled WGS sequence"/>
</dbReference>
<dbReference type="STRING" id="1229664.N4TR82"/>
<feature type="transmembrane region" description="Helical" evidence="13">
    <location>
        <begin position="65"/>
        <end position="91"/>
    </location>
</feature>
<dbReference type="EMBL" id="KB731261">
    <property type="protein sequence ID" value="ENH61737.1"/>
    <property type="molecule type" value="Genomic_DNA"/>
</dbReference>
<keyword evidence="6 12" id="KW-0479">Metal-binding</keyword>
<dbReference type="Pfam" id="PF00067">
    <property type="entry name" value="p450"/>
    <property type="match status" value="1"/>
</dbReference>
<proteinExistence type="inferred from homology"/>
<name>N4TR82_FUSC1</name>
<evidence type="ECO:0000256" key="7">
    <source>
        <dbReference type="ARBA" id="ARBA00022989"/>
    </source>
</evidence>
<comment type="cofactor">
    <cofactor evidence="1 12">
        <name>heme</name>
        <dbReference type="ChEBI" id="CHEBI:30413"/>
    </cofactor>
</comment>
<dbReference type="InterPro" id="IPR001128">
    <property type="entry name" value="Cyt_P450"/>
</dbReference>
<dbReference type="GO" id="GO:0004497">
    <property type="term" value="F:monooxygenase activity"/>
    <property type="evidence" value="ECO:0007669"/>
    <property type="project" value="UniProtKB-KW"/>
</dbReference>
<comment type="similarity">
    <text evidence="3">Belongs to the cytochrome P450 family.</text>
</comment>
<comment type="subcellular location">
    <subcellularLocation>
        <location evidence="2">Membrane</location>
    </subcellularLocation>
</comment>
<evidence type="ECO:0000256" key="4">
    <source>
        <dbReference type="ARBA" id="ARBA00022617"/>
    </source>
</evidence>
<keyword evidence="7 13" id="KW-1133">Transmembrane helix</keyword>
<dbReference type="PRINTS" id="PR00385">
    <property type="entry name" value="P450"/>
</dbReference>
<feature type="transmembrane region" description="Helical" evidence="13">
    <location>
        <begin position="12"/>
        <end position="28"/>
    </location>
</feature>
<accession>N4TR82</accession>
<evidence type="ECO:0000256" key="13">
    <source>
        <dbReference type="SAM" id="Phobius"/>
    </source>
</evidence>
<dbReference type="PRINTS" id="PR00463">
    <property type="entry name" value="EP450I"/>
</dbReference>
<keyword evidence="9 12" id="KW-0408">Iron</keyword>
<dbReference type="VEuPathDB" id="FungiDB:FOC1_g10016566"/>
<keyword evidence="4 12" id="KW-0349">Heme</keyword>
<evidence type="ECO:0000256" key="1">
    <source>
        <dbReference type="ARBA" id="ARBA00001971"/>
    </source>
</evidence>
<dbReference type="InterPro" id="IPR002401">
    <property type="entry name" value="Cyt_P450_E_grp-I"/>
</dbReference>
<evidence type="ECO:0000313" key="14">
    <source>
        <dbReference type="EMBL" id="ENH61737.1"/>
    </source>
</evidence>
<keyword evidence="10" id="KW-0503">Monooxygenase</keyword>
<dbReference type="SUPFAM" id="SSF48264">
    <property type="entry name" value="Cytochrome P450"/>
    <property type="match status" value="1"/>
</dbReference>
<dbReference type="PANTHER" id="PTHR24305:SF112">
    <property type="entry name" value="L-ORNITHINE-N5-MONOOXYGENASE (EUROFUNG)"/>
    <property type="match status" value="1"/>
</dbReference>
<dbReference type="GO" id="GO:0005506">
    <property type="term" value="F:iron ion binding"/>
    <property type="evidence" value="ECO:0007669"/>
    <property type="project" value="InterPro"/>
</dbReference>
<dbReference type="GO" id="GO:0020037">
    <property type="term" value="F:heme binding"/>
    <property type="evidence" value="ECO:0007669"/>
    <property type="project" value="InterPro"/>
</dbReference>
<dbReference type="InterPro" id="IPR036396">
    <property type="entry name" value="Cyt_P450_sf"/>
</dbReference>
<reference evidence="15" key="1">
    <citation type="submission" date="2012-09" db="EMBL/GenBank/DDBJ databases">
        <title>Genome sequencing and comparative transcriptomics of race 1 and race 4 of banana pathogen: Fusarium oxysporum f. sp. cubense.</title>
        <authorList>
            <person name="Fang X."/>
            <person name="Huang J."/>
        </authorList>
    </citation>
    <scope>NUCLEOTIDE SEQUENCE [LARGE SCALE GENOMIC DNA]</scope>
    <source>
        <strain evidence="15">race 1</strain>
    </source>
</reference>
<evidence type="ECO:0000256" key="6">
    <source>
        <dbReference type="ARBA" id="ARBA00022723"/>
    </source>
</evidence>
<evidence type="ECO:0000256" key="8">
    <source>
        <dbReference type="ARBA" id="ARBA00023002"/>
    </source>
</evidence>
<gene>
    <name evidence="14" type="ORF">FOC1_g10016566</name>
</gene>
<keyword evidence="8" id="KW-0560">Oxidoreductase</keyword>
<protein>
    <submittedName>
        <fullName evidence="14">Averantin oxidoreductase</fullName>
    </submittedName>
</protein>
<evidence type="ECO:0000256" key="10">
    <source>
        <dbReference type="ARBA" id="ARBA00023033"/>
    </source>
</evidence>
<evidence type="ECO:0000313" key="15">
    <source>
        <dbReference type="Proteomes" id="UP000016928"/>
    </source>
</evidence>
<feature type="binding site" description="axial binding residue" evidence="12">
    <location>
        <position position="439"/>
    </location>
    <ligand>
        <name>heme</name>
        <dbReference type="ChEBI" id="CHEBI:30413"/>
    </ligand>
    <ligandPart>
        <name>Fe</name>
        <dbReference type="ChEBI" id="CHEBI:18248"/>
    </ligandPart>
</feature>
<dbReference type="Gene3D" id="1.10.630.10">
    <property type="entry name" value="Cytochrome P450"/>
    <property type="match status" value="1"/>
</dbReference>
<dbReference type="OMA" id="EYYTFDL"/>
<evidence type="ECO:0000256" key="2">
    <source>
        <dbReference type="ARBA" id="ARBA00004370"/>
    </source>
</evidence>
<evidence type="ECO:0000256" key="3">
    <source>
        <dbReference type="ARBA" id="ARBA00010617"/>
    </source>
</evidence>
<evidence type="ECO:0000256" key="5">
    <source>
        <dbReference type="ARBA" id="ARBA00022692"/>
    </source>
</evidence>
<evidence type="ECO:0000256" key="12">
    <source>
        <dbReference type="PIRSR" id="PIRSR602401-1"/>
    </source>
</evidence>
<dbReference type="InterPro" id="IPR050121">
    <property type="entry name" value="Cytochrome_P450_monoxygenase"/>
</dbReference>
<feature type="transmembrane region" description="Helical" evidence="13">
    <location>
        <begin position="40"/>
        <end position="59"/>
    </location>
</feature>
<organism evidence="14 15">
    <name type="scientific">Fusarium oxysporum f. sp. cubense (strain race 1)</name>
    <name type="common">Panama disease fungus</name>
    <dbReference type="NCBI Taxonomy" id="1229664"/>
    <lineage>
        <taxon>Eukaryota</taxon>
        <taxon>Fungi</taxon>
        <taxon>Dikarya</taxon>
        <taxon>Ascomycota</taxon>
        <taxon>Pezizomycotina</taxon>
        <taxon>Sordariomycetes</taxon>
        <taxon>Hypocreomycetidae</taxon>
        <taxon>Hypocreales</taxon>
        <taxon>Nectriaceae</taxon>
        <taxon>Fusarium</taxon>
        <taxon>Fusarium oxysporum species complex</taxon>
    </lineage>
</organism>
<evidence type="ECO:0000256" key="9">
    <source>
        <dbReference type="ARBA" id="ARBA00023004"/>
    </source>
</evidence>
<keyword evidence="11 13" id="KW-0472">Membrane</keyword>
<reference evidence="15" key="2">
    <citation type="journal article" date="2014" name="PLoS ONE">
        <title>Genome and Transcriptome Analysis of the Fungal Pathogen Fusarium oxysporum f. sp. cubense Causing Banana Vascular Wilt Disease.</title>
        <authorList>
            <person name="Guo L."/>
            <person name="Han L."/>
            <person name="Yang L."/>
            <person name="Zeng H."/>
            <person name="Fan D."/>
            <person name="Zhu Y."/>
            <person name="Feng Y."/>
            <person name="Wang G."/>
            <person name="Peng C."/>
            <person name="Jiang X."/>
            <person name="Zhou D."/>
            <person name="Ni P."/>
            <person name="Liang C."/>
            <person name="Liu L."/>
            <person name="Wang J."/>
            <person name="Mao C."/>
            <person name="Fang X."/>
            <person name="Peng M."/>
            <person name="Huang J."/>
        </authorList>
    </citation>
    <scope>NUCLEOTIDE SEQUENCE [LARGE SCALE GENOMIC DNA]</scope>
    <source>
        <strain evidence="15">race 1</strain>
    </source>
</reference>
<dbReference type="PANTHER" id="PTHR24305">
    <property type="entry name" value="CYTOCHROME P450"/>
    <property type="match status" value="1"/>
</dbReference>
<keyword evidence="5 13" id="KW-0812">Transmembrane</keyword>
<dbReference type="GO" id="GO:0016020">
    <property type="term" value="C:membrane"/>
    <property type="evidence" value="ECO:0007669"/>
    <property type="project" value="UniProtKB-SubCell"/>
</dbReference>
<dbReference type="GO" id="GO:0016705">
    <property type="term" value="F:oxidoreductase activity, acting on paired donors, with incorporation or reduction of molecular oxygen"/>
    <property type="evidence" value="ECO:0007669"/>
    <property type="project" value="InterPro"/>
</dbReference>
<dbReference type="AlphaFoldDB" id="N4TR82"/>
<sequence length="506" mass="58045">MTTLYTPINLAYHGIAFALGVTLHLSVFRRGEWNIYALSILQYFAIFEGIFTCVLRLFLGSEKCTTWIVVSIALTATLSTLVGLFTSMLIYRGFFHPLKGYPGPFSSRFSSLYITFRAFKNRRLFEELQLLHKTYGDIVRIEWANASKGLRRYEDRVAEYTTQILQHIEALQDEPLDISMWFNFYSFDVMGDLAFGKSFDMLSNGTKHPFMELTHSHMLVAGSLSRLAWIFPLLKRIPIFNQKTCELEERIKQLVDWRIKNEPDVPDIFSWILRDYCRLIKPTGQETLNLYGDAQLIAVAGSDTTAASLTCLFFELAINPQALHNVQEEIDRYHLKYSTLDHQSLSKLSYLQACINESMRLYPLLPSGLQRITPPEGLQVGSIHLPGDTIISIPSYAFNRDERLFKNADQFIPERWTTMTELTRDSSLFTPFSIGKYSCVGRQLGLMEIRFVASQILRVFDVKLANCNTAKEFASGLRDSFTLACPNLHLVFTRRDIWTPSPISEK</sequence>